<keyword evidence="1" id="KW-1133">Transmembrane helix</keyword>
<dbReference type="KEGG" id="mgo:AFA91_29015"/>
<keyword evidence="1" id="KW-0812">Transmembrane</keyword>
<dbReference type="STRING" id="134601.AFA91_29015"/>
<dbReference type="Proteomes" id="UP000062255">
    <property type="component" value="Chromosome"/>
</dbReference>
<dbReference type="RefSeq" id="WP_049747736.1">
    <property type="nucleotide sequence ID" value="NZ_CP012150.1"/>
</dbReference>
<evidence type="ECO:0000256" key="1">
    <source>
        <dbReference type="SAM" id="Phobius"/>
    </source>
</evidence>
<name>A0A0K0XD44_MYCGD</name>
<organism evidence="2 3">
    <name type="scientific">Mycolicibacterium goodii</name>
    <name type="common">Mycobacterium goodii</name>
    <dbReference type="NCBI Taxonomy" id="134601"/>
    <lineage>
        <taxon>Bacteria</taxon>
        <taxon>Bacillati</taxon>
        <taxon>Actinomycetota</taxon>
        <taxon>Actinomycetes</taxon>
        <taxon>Mycobacteriales</taxon>
        <taxon>Mycobacteriaceae</taxon>
        <taxon>Mycolicibacterium</taxon>
    </lineage>
</organism>
<dbReference type="OrthoDB" id="5196985at2"/>
<sequence>MTTTDSAPSASTTKQRGFWQHAADIRSVTGVLFACYGAILTIRGALATDAAIAQAEGVNINLWTGLAMLVFATVCLYFAFAREQHTPLSSE</sequence>
<proteinExistence type="predicted"/>
<keyword evidence="1" id="KW-0472">Membrane</keyword>
<dbReference type="AlphaFoldDB" id="A0A0K0XD44"/>
<dbReference type="EMBL" id="CP012150">
    <property type="protein sequence ID" value="AKS35277.1"/>
    <property type="molecule type" value="Genomic_DNA"/>
</dbReference>
<feature type="transmembrane region" description="Helical" evidence="1">
    <location>
        <begin position="58"/>
        <end position="80"/>
    </location>
</feature>
<accession>A0A0K0XD44</accession>
<reference evidence="2 3" key="1">
    <citation type="submission" date="2015-07" db="EMBL/GenBank/DDBJ databases">
        <title>Complete genome sequence of Mycobacterium goodii X7B, a facultative thermophilic biodesulfurizing bacterium.</title>
        <authorList>
            <person name="Yu B."/>
            <person name="Li F."/>
            <person name="Xu P."/>
        </authorList>
    </citation>
    <scope>NUCLEOTIDE SEQUENCE [LARGE SCALE GENOMIC DNA]</scope>
    <source>
        <strain evidence="2 3">X7B</strain>
    </source>
</reference>
<evidence type="ECO:0000313" key="3">
    <source>
        <dbReference type="Proteomes" id="UP000062255"/>
    </source>
</evidence>
<evidence type="ECO:0000313" key="2">
    <source>
        <dbReference type="EMBL" id="AKS35277.1"/>
    </source>
</evidence>
<gene>
    <name evidence="2" type="ORF">AFA91_29015</name>
</gene>
<dbReference type="PATRIC" id="fig|134601.6.peg.5994"/>
<protein>
    <submittedName>
        <fullName evidence="2">Uncharacterized protein</fullName>
    </submittedName>
</protein>
<feature type="transmembrane region" description="Helical" evidence="1">
    <location>
        <begin position="25"/>
        <end position="46"/>
    </location>
</feature>